<evidence type="ECO:0000313" key="2">
    <source>
        <dbReference type="EMBL" id="CAB4705766.1"/>
    </source>
</evidence>
<gene>
    <name evidence="2" type="ORF">UFOPK2598_00822</name>
</gene>
<feature type="compositionally biased region" description="Polar residues" evidence="1">
    <location>
        <begin position="119"/>
        <end position="128"/>
    </location>
</feature>
<dbReference type="AlphaFoldDB" id="A0A6J6Q4Q6"/>
<reference evidence="2" key="1">
    <citation type="submission" date="2020-05" db="EMBL/GenBank/DDBJ databases">
        <authorList>
            <person name="Chiriac C."/>
            <person name="Salcher M."/>
            <person name="Ghai R."/>
            <person name="Kavagutti S V."/>
        </authorList>
    </citation>
    <scope>NUCLEOTIDE SEQUENCE</scope>
</reference>
<proteinExistence type="predicted"/>
<feature type="region of interest" description="Disordered" evidence="1">
    <location>
        <begin position="119"/>
        <end position="165"/>
    </location>
</feature>
<evidence type="ECO:0000256" key="1">
    <source>
        <dbReference type="SAM" id="MobiDB-lite"/>
    </source>
</evidence>
<sequence>MPALISISMLARYQQAARDASRLALACLLAPALSSAAEPAATTGSGCAVSEFRWGALLTHAPAERKAFAVAWLKKNVDSCSSSQLKAIVDNRPNWLGTADTGEIAQQIGSLLERRTGGSTDQFYSPLQPTLRPGSTGPAQVTTTPAPAEPQPVLEQPPMQPNPDK</sequence>
<organism evidence="2">
    <name type="scientific">freshwater metagenome</name>
    <dbReference type="NCBI Taxonomy" id="449393"/>
    <lineage>
        <taxon>unclassified sequences</taxon>
        <taxon>metagenomes</taxon>
        <taxon>ecological metagenomes</taxon>
    </lineage>
</organism>
<protein>
    <submittedName>
        <fullName evidence="2">Unannotated protein</fullName>
    </submittedName>
</protein>
<dbReference type="EMBL" id="CAEZXV010000082">
    <property type="protein sequence ID" value="CAB4705766.1"/>
    <property type="molecule type" value="Genomic_DNA"/>
</dbReference>
<name>A0A6J6Q4Q6_9ZZZZ</name>
<accession>A0A6J6Q4Q6</accession>